<gene>
    <name evidence="1" type="ORF">HALTITAN_1293</name>
</gene>
<evidence type="ECO:0008006" key="3">
    <source>
        <dbReference type="Google" id="ProtNLM"/>
    </source>
</evidence>
<accession>L9UA70</accession>
<dbReference type="EMBL" id="AOPO01000004">
    <property type="protein sequence ID" value="ELY21734.1"/>
    <property type="molecule type" value="Genomic_DNA"/>
</dbReference>
<organism evidence="1 2">
    <name type="scientific">Vreelandella titanicae BH1</name>
    <dbReference type="NCBI Taxonomy" id="1204738"/>
    <lineage>
        <taxon>Bacteria</taxon>
        <taxon>Pseudomonadati</taxon>
        <taxon>Pseudomonadota</taxon>
        <taxon>Gammaproteobacteria</taxon>
        <taxon>Oceanospirillales</taxon>
        <taxon>Halomonadaceae</taxon>
        <taxon>Vreelandella</taxon>
    </lineage>
</organism>
<dbReference type="Proteomes" id="UP000011651">
    <property type="component" value="Unassembled WGS sequence"/>
</dbReference>
<protein>
    <recommendedName>
        <fullName evidence="3">CHAT domain-containing protein</fullName>
    </recommendedName>
</protein>
<proteinExistence type="predicted"/>
<dbReference type="PATRIC" id="fig|1204738.3.peg.1937"/>
<evidence type="ECO:0000313" key="2">
    <source>
        <dbReference type="Proteomes" id="UP000011651"/>
    </source>
</evidence>
<comment type="caution">
    <text evidence="1">The sequence shown here is derived from an EMBL/GenBank/DDBJ whole genome shotgun (WGS) entry which is preliminary data.</text>
</comment>
<evidence type="ECO:0000313" key="1">
    <source>
        <dbReference type="EMBL" id="ELY21734.1"/>
    </source>
</evidence>
<reference evidence="1 2" key="1">
    <citation type="journal article" date="2013" name="Genome Announc.">
        <title>Draft Genome of the Marine Gammaproteobacterium Halomonas titanicae.</title>
        <authorList>
            <person name="Sanchez-Porro C."/>
            <person name="de la Haba R.R."/>
            <person name="Cruz-Hernandez N."/>
            <person name="Gonzalez J.M."/>
            <person name="Reyes-Guirao C."/>
            <person name="Navarro-Sampedro L."/>
            <person name="Carballo M."/>
            <person name="Ventosa A."/>
        </authorList>
    </citation>
    <scope>NUCLEOTIDE SEQUENCE [LARGE SCALE GENOMIC DNA]</scope>
    <source>
        <strain evidence="1 2">BH1</strain>
    </source>
</reference>
<dbReference type="AlphaFoldDB" id="L9UA70"/>
<name>L9UA70_9GAMM</name>
<sequence length="710" mass="80655">MRVNQNNFLSIAYIVMIDKKDDSFTYFNNYPSSLLKKIDIFRKIAELPKDLCEFFCKKEVLIQHRMTGFFDGYRVVFCGDLSEVEEVEAAIKVVFLDGRVFQDIDFPEAIYVSGSLGGIDDIDCVCLKDLEKGVLLSYLNKLSPRFNLEEMNIVSELKASYFNDNSNEYIETDCDLNRSISTEANILVLKSAKLNASYEVFRYECNDEDVFQTINLINYIRNNIAENFKLNLALPAIQIVLSDFSANLDFQINKNEYSQNSLQNTGVEDPRSLEKAIKLILRNGFYEGTEKTKYFNEAYSERLLVETLIGLYSCSSLIPSAKINISNSDLYGFLKDIGINDRSDNQKSLKNKFKKFRDFINKKTSGSFEYLNESRPSEVKIVSNLPIEWSSHNGLPIMLAHNVSRLPVSPGWITTKLLIDSRNIFIDMEGFSDVLVISSFKDEDLIKDHLFSKLESFNNGKLAALGSQSVFDVRAKLTRPSTYRELVSVLNDSCSPMVVFDLHGGHQESGEGLIHLKNEAVSVYDLVQDAKIPPIVVLSSCDTSPIDRNHFSVANGFLSGGAKTVLASALPILSKEASTFIVRLMIRLKEFLPIVINKEKKSLRWSSFMSGMIRRTFYTELIDFLIEKGVIESDKKYNLIPRCGMMIDPVSENFHSEIVSLISNETNISPEEVQRIIDEELVLPECLKYLQLGNPERVVIRSPHEIKRSL</sequence>